<dbReference type="SUPFAM" id="SSF52833">
    <property type="entry name" value="Thioredoxin-like"/>
    <property type="match status" value="1"/>
</dbReference>
<dbReference type="InterPro" id="IPR001853">
    <property type="entry name" value="DSBA-like_thioredoxin_dom"/>
</dbReference>
<proteinExistence type="predicted"/>
<dbReference type="CDD" id="cd03024">
    <property type="entry name" value="DsbA_FrnE"/>
    <property type="match status" value="1"/>
</dbReference>
<dbReference type="Gene3D" id="3.40.30.10">
    <property type="entry name" value="Glutaredoxin"/>
    <property type="match status" value="1"/>
</dbReference>
<evidence type="ECO:0000313" key="3">
    <source>
        <dbReference type="Proteomes" id="UP001597519"/>
    </source>
</evidence>
<accession>A0ABW5WYB3</accession>
<organism evidence="2 3">
    <name type="scientific">Corticicoccus populi</name>
    <dbReference type="NCBI Taxonomy" id="1812821"/>
    <lineage>
        <taxon>Bacteria</taxon>
        <taxon>Bacillati</taxon>
        <taxon>Bacillota</taxon>
        <taxon>Bacilli</taxon>
        <taxon>Bacillales</taxon>
        <taxon>Staphylococcaceae</taxon>
        <taxon>Corticicoccus</taxon>
    </lineage>
</organism>
<dbReference type="PANTHER" id="PTHR13887">
    <property type="entry name" value="GLUTATHIONE S-TRANSFERASE KAPPA"/>
    <property type="match status" value="1"/>
</dbReference>
<dbReference type="InterPro" id="IPR036249">
    <property type="entry name" value="Thioredoxin-like_sf"/>
</dbReference>
<comment type="caution">
    <text evidence="2">The sequence shown here is derived from an EMBL/GenBank/DDBJ whole genome shotgun (WGS) entry which is preliminary data.</text>
</comment>
<sequence>MKIDAWLDIACPFCYIGLINFNKGMEGYNGSTPLEIEYRSFQLERTIGTAPTETLIERLSEKYNQSEEETKNMVDDVVTRGRDAGIEMNMDKVLPVNTLDAHRLVKYAVTEGKTIETLEQLFKAYFRDGINVADHAALIDIAENIGLDTTAVKEMLSGNQYKMEVISDQNLARDMGIQGVPFLALNMQYAVGGARSPEDYLKAVTEIQNQ</sequence>
<dbReference type="Pfam" id="PF01323">
    <property type="entry name" value="DSBA"/>
    <property type="match status" value="1"/>
</dbReference>
<feature type="domain" description="DSBA-like thioredoxin" evidence="1">
    <location>
        <begin position="3"/>
        <end position="203"/>
    </location>
</feature>
<keyword evidence="3" id="KW-1185">Reference proteome</keyword>
<reference evidence="3" key="1">
    <citation type="journal article" date="2019" name="Int. J. Syst. Evol. Microbiol.">
        <title>The Global Catalogue of Microorganisms (GCM) 10K type strain sequencing project: providing services to taxonomists for standard genome sequencing and annotation.</title>
        <authorList>
            <consortium name="The Broad Institute Genomics Platform"/>
            <consortium name="The Broad Institute Genome Sequencing Center for Infectious Disease"/>
            <person name="Wu L."/>
            <person name="Ma J."/>
        </authorList>
    </citation>
    <scope>NUCLEOTIDE SEQUENCE [LARGE SCALE GENOMIC DNA]</scope>
    <source>
        <strain evidence="3">KCTC 33575</strain>
    </source>
</reference>
<protein>
    <submittedName>
        <fullName evidence="2">DsbA family protein</fullName>
    </submittedName>
</protein>
<dbReference type="RefSeq" id="WP_377773224.1">
    <property type="nucleotide sequence ID" value="NZ_JBHUOQ010000001.1"/>
</dbReference>
<dbReference type="EMBL" id="JBHUOQ010000001">
    <property type="protein sequence ID" value="MFD2830364.1"/>
    <property type="molecule type" value="Genomic_DNA"/>
</dbReference>
<gene>
    <name evidence="2" type="ORF">ACFSX4_07750</name>
</gene>
<evidence type="ECO:0000313" key="2">
    <source>
        <dbReference type="EMBL" id="MFD2830364.1"/>
    </source>
</evidence>
<evidence type="ECO:0000259" key="1">
    <source>
        <dbReference type="Pfam" id="PF01323"/>
    </source>
</evidence>
<dbReference type="PANTHER" id="PTHR13887:SF41">
    <property type="entry name" value="THIOREDOXIN SUPERFAMILY PROTEIN"/>
    <property type="match status" value="1"/>
</dbReference>
<name>A0ABW5WYB3_9STAP</name>
<dbReference type="Proteomes" id="UP001597519">
    <property type="component" value="Unassembled WGS sequence"/>
</dbReference>